<dbReference type="Proteomes" id="UP001362999">
    <property type="component" value="Unassembled WGS sequence"/>
</dbReference>
<accession>A0AAW0A801</accession>
<proteinExistence type="predicted"/>
<dbReference type="EMBL" id="JAWWNJ010000082">
    <property type="protein sequence ID" value="KAK7001711.1"/>
    <property type="molecule type" value="Genomic_DNA"/>
</dbReference>
<evidence type="ECO:0000313" key="2">
    <source>
        <dbReference type="EMBL" id="KAK7001711.1"/>
    </source>
</evidence>
<name>A0AAW0A801_9AGAR</name>
<keyword evidence="3" id="KW-1185">Reference proteome</keyword>
<sequence length="114" mass="12803">MARAAGILHVFCSLHNSAVIAMDRMATMVGYQCSVECVSRILPAFTNASRWGTEMRQPVPDTSIAVMTFDDLESIERDLNLSLSYSSISNNSWPEQEKHDDKLNCPRLPVRRLS</sequence>
<gene>
    <name evidence="2" type="ORF">R3P38DRAFT_1785861</name>
</gene>
<organism evidence="2 3">
    <name type="scientific">Favolaschia claudopus</name>
    <dbReference type="NCBI Taxonomy" id="2862362"/>
    <lineage>
        <taxon>Eukaryota</taxon>
        <taxon>Fungi</taxon>
        <taxon>Dikarya</taxon>
        <taxon>Basidiomycota</taxon>
        <taxon>Agaricomycotina</taxon>
        <taxon>Agaricomycetes</taxon>
        <taxon>Agaricomycetidae</taxon>
        <taxon>Agaricales</taxon>
        <taxon>Marasmiineae</taxon>
        <taxon>Mycenaceae</taxon>
        <taxon>Favolaschia</taxon>
    </lineage>
</organism>
<dbReference type="AlphaFoldDB" id="A0AAW0A801"/>
<feature type="compositionally biased region" description="Basic and acidic residues" evidence="1">
    <location>
        <begin position="95"/>
        <end position="104"/>
    </location>
</feature>
<reference evidence="2 3" key="1">
    <citation type="journal article" date="2024" name="J Genomics">
        <title>Draft genome sequencing and assembly of Favolaschia claudopus CIRM-BRFM 2984 isolated from oak limbs.</title>
        <authorList>
            <person name="Navarro D."/>
            <person name="Drula E."/>
            <person name="Chaduli D."/>
            <person name="Cazenave R."/>
            <person name="Ahrendt S."/>
            <person name="Wang J."/>
            <person name="Lipzen A."/>
            <person name="Daum C."/>
            <person name="Barry K."/>
            <person name="Grigoriev I.V."/>
            <person name="Favel A."/>
            <person name="Rosso M.N."/>
            <person name="Martin F."/>
        </authorList>
    </citation>
    <scope>NUCLEOTIDE SEQUENCE [LARGE SCALE GENOMIC DNA]</scope>
    <source>
        <strain evidence="2 3">CIRM-BRFM 2984</strain>
    </source>
</reference>
<protein>
    <submittedName>
        <fullName evidence="2">Uncharacterized protein</fullName>
    </submittedName>
</protein>
<evidence type="ECO:0000256" key="1">
    <source>
        <dbReference type="SAM" id="MobiDB-lite"/>
    </source>
</evidence>
<evidence type="ECO:0000313" key="3">
    <source>
        <dbReference type="Proteomes" id="UP001362999"/>
    </source>
</evidence>
<comment type="caution">
    <text evidence="2">The sequence shown here is derived from an EMBL/GenBank/DDBJ whole genome shotgun (WGS) entry which is preliminary data.</text>
</comment>
<feature type="region of interest" description="Disordered" evidence="1">
    <location>
        <begin position="90"/>
        <end position="114"/>
    </location>
</feature>